<comment type="function">
    <text evidence="9">Required for the post-translational delivery of tail-anchored (TA) proteins to the endoplasmic reticulum. Together with GET2, acts as a membrane receptor for soluble GET3, which recognizes and selectively binds the transmembrane domain of TA proteins in the cytosol. The GET complex cooperates with the HDEL receptor ERD2 to mediate the ATP-dependent retrieval of resident ER proteins that contain a C-terminal H-D-E-L retention signal from the Golgi to the ER.</text>
</comment>
<keyword evidence="4 9" id="KW-0256">Endoplasmic reticulum</keyword>
<keyword evidence="5 9" id="KW-0931">ER-Golgi transport</keyword>
<dbReference type="HAMAP" id="MF_03113">
    <property type="entry name" value="Get1"/>
    <property type="match status" value="1"/>
</dbReference>
<evidence type="ECO:0000313" key="11">
    <source>
        <dbReference type="EMBL" id="QBM86225.1"/>
    </source>
</evidence>
<keyword evidence="9" id="KW-0333">Golgi apparatus</keyword>
<comment type="subcellular location">
    <subcellularLocation>
        <location evidence="9">Endoplasmic reticulum membrane</location>
        <topology evidence="9">Multi-pass membrane protein</topology>
    </subcellularLocation>
    <subcellularLocation>
        <location evidence="9">Golgi apparatus membrane</location>
        <topology evidence="9">Multi-pass membrane protein</topology>
    </subcellularLocation>
</comment>
<evidence type="ECO:0000256" key="10">
    <source>
        <dbReference type="SAM" id="Phobius"/>
    </source>
</evidence>
<dbReference type="GO" id="GO:0000139">
    <property type="term" value="C:Golgi membrane"/>
    <property type="evidence" value="ECO:0007669"/>
    <property type="project" value="UniProtKB-SubCell"/>
</dbReference>
<dbReference type="AlphaFoldDB" id="A0A4P6XIG0"/>
<dbReference type="GO" id="GO:0005789">
    <property type="term" value="C:endoplasmic reticulum membrane"/>
    <property type="evidence" value="ECO:0007669"/>
    <property type="project" value="UniProtKB-SubCell"/>
</dbReference>
<dbReference type="EMBL" id="CP034456">
    <property type="protein sequence ID" value="QBM86225.1"/>
    <property type="molecule type" value="Genomic_DNA"/>
</dbReference>
<dbReference type="GO" id="GO:0043495">
    <property type="term" value="F:protein-membrane adaptor activity"/>
    <property type="evidence" value="ECO:0007669"/>
    <property type="project" value="TreeGrafter"/>
</dbReference>
<feature type="transmembrane region" description="Helical" evidence="10">
    <location>
        <begin position="137"/>
        <end position="158"/>
    </location>
</feature>
<reference evidence="12" key="1">
    <citation type="submission" date="2019-03" db="EMBL/GenBank/DDBJ databases">
        <title>Snf2 controls pulcherriminic acid biosynthesis and connects pigmentation and antifungal activity of the yeast Metschnikowia pulcherrima.</title>
        <authorList>
            <person name="Gore-Lloyd D."/>
            <person name="Sumann I."/>
            <person name="Brachmann A.O."/>
            <person name="Schneeberger K."/>
            <person name="Ortiz-Merino R.A."/>
            <person name="Moreno-Beltran M."/>
            <person name="Schlaefli M."/>
            <person name="Kirner P."/>
            <person name="Santos Kron A."/>
            <person name="Wolfe K.H."/>
            <person name="Piel J."/>
            <person name="Ahrens C.H."/>
            <person name="Henk D."/>
            <person name="Freimoser F.M."/>
        </authorList>
    </citation>
    <scope>NUCLEOTIDE SEQUENCE [LARGE SCALE GENOMIC DNA]</scope>
    <source>
        <strain evidence="12">APC 1.2</strain>
    </source>
</reference>
<keyword evidence="6 9" id="KW-1133">Transmembrane helix</keyword>
<evidence type="ECO:0000256" key="6">
    <source>
        <dbReference type="ARBA" id="ARBA00022989"/>
    </source>
</evidence>
<evidence type="ECO:0000256" key="3">
    <source>
        <dbReference type="ARBA" id="ARBA00022692"/>
    </source>
</evidence>
<evidence type="ECO:0000256" key="1">
    <source>
        <dbReference type="ARBA" id="ARBA00010799"/>
    </source>
</evidence>
<feature type="topological domain" description="Cytoplasmic" evidence="9">
    <location>
        <begin position="181"/>
        <end position="210"/>
    </location>
</feature>
<evidence type="ECO:0000256" key="4">
    <source>
        <dbReference type="ARBA" id="ARBA00022824"/>
    </source>
</evidence>
<evidence type="ECO:0000256" key="2">
    <source>
        <dbReference type="ARBA" id="ARBA00022448"/>
    </source>
</evidence>
<dbReference type="PANTHER" id="PTHR42650">
    <property type="entry name" value="TAIL-ANCHORED PROTEIN INSERTION RECEPTOR WRB"/>
    <property type="match status" value="1"/>
</dbReference>
<sequence length="210" mass="23385">MSMLDLQPATILAFIFTVLVAKHTVAAVGKTTLVDYAWAFYAWLASRAGHPKFRQLSEKRLEMVRINRERKAISAQDQYAKWTKLNRAFDKVSGEVNTLAEEVSSEKAKVAKLVGLALTGLTTAPIWFSRYWYRKNVLLYFPAGVLPYPVEWFLALPFTKTGGLGLTVWMFAVNSVLGSVTFLAKYMTEPAVEKPQLAEPSGASSEKSAL</sequence>
<keyword evidence="3 9" id="KW-0812">Transmembrane</keyword>
<dbReference type="GO" id="GO:0043529">
    <property type="term" value="C:GET complex"/>
    <property type="evidence" value="ECO:0007669"/>
    <property type="project" value="UniProtKB-UniRule"/>
</dbReference>
<keyword evidence="8 9" id="KW-0472">Membrane</keyword>
<dbReference type="STRING" id="2163413.A0A4P6XIG0"/>
<dbReference type="Pfam" id="PF04420">
    <property type="entry name" value="CHD5"/>
    <property type="match status" value="1"/>
</dbReference>
<dbReference type="PANTHER" id="PTHR42650:SF1">
    <property type="entry name" value="GUIDED ENTRY OF TAIL-ANCHORED PROTEINS FACTOR 1"/>
    <property type="match status" value="1"/>
</dbReference>
<proteinExistence type="inferred from homology"/>
<dbReference type="InterPro" id="IPR027538">
    <property type="entry name" value="Get1_fungi"/>
</dbReference>
<organism evidence="11 12">
    <name type="scientific">Metschnikowia aff. pulcherrima</name>
    <dbReference type="NCBI Taxonomy" id="2163413"/>
    <lineage>
        <taxon>Eukaryota</taxon>
        <taxon>Fungi</taxon>
        <taxon>Dikarya</taxon>
        <taxon>Ascomycota</taxon>
        <taxon>Saccharomycotina</taxon>
        <taxon>Pichiomycetes</taxon>
        <taxon>Metschnikowiaceae</taxon>
        <taxon>Metschnikowia</taxon>
    </lineage>
</organism>
<evidence type="ECO:0000256" key="9">
    <source>
        <dbReference type="HAMAP-Rule" id="MF_03113"/>
    </source>
</evidence>
<dbReference type="Proteomes" id="UP000292447">
    <property type="component" value="Chromosome I"/>
</dbReference>
<comment type="caution">
    <text evidence="9">Lacks conserved residue(s) required for the propagation of feature annotation.</text>
</comment>
<protein>
    <recommendedName>
        <fullName evidence="9">Golgi to ER traffic protein 1</fullName>
    </recommendedName>
    <alternativeName>
        <fullName evidence="9">Guided entry of tail-anchored proteins 1</fullName>
    </alternativeName>
</protein>
<keyword evidence="12" id="KW-1185">Reference proteome</keyword>
<feature type="topological domain" description="Lumenal" evidence="9">
    <location>
        <begin position="1"/>
        <end position="11"/>
    </location>
</feature>
<feature type="transmembrane region" description="Helical" evidence="10">
    <location>
        <begin position="164"/>
        <end position="184"/>
    </location>
</feature>
<name>A0A4P6XIG0_9ASCO</name>
<dbReference type="Gene3D" id="1.10.287.660">
    <property type="entry name" value="Helix hairpin bin"/>
    <property type="match status" value="1"/>
</dbReference>
<evidence type="ECO:0000313" key="12">
    <source>
        <dbReference type="Proteomes" id="UP000292447"/>
    </source>
</evidence>
<evidence type="ECO:0000256" key="7">
    <source>
        <dbReference type="ARBA" id="ARBA00023054"/>
    </source>
</evidence>
<accession>A0A4P6XIG0</accession>
<evidence type="ECO:0000256" key="5">
    <source>
        <dbReference type="ARBA" id="ARBA00022892"/>
    </source>
</evidence>
<dbReference type="InterPro" id="IPR029012">
    <property type="entry name" value="Helix_hairpin_bin_sf"/>
</dbReference>
<dbReference type="GO" id="GO:0071816">
    <property type="term" value="P:tail-anchored membrane protein insertion into ER membrane"/>
    <property type="evidence" value="ECO:0007669"/>
    <property type="project" value="InterPro"/>
</dbReference>
<evidence type="ECO:0000256" key="8">
    <source>
        <dbReference type="ARBA" id="ARBA00023136"/>
    </source>
</evidence>
<dbReference type="GO" id="GO:0016192">
    <property type="term" value="P:vesicle-mediated transport"/>
    <property type="evidence" value="ECO:0007669"/>
    <property type="project" value="UniProtKB-KW"/>
</dbReference>
<keyword evidence="2 9" id="KW-0813">Transport</keyword>
<keyword evidence="7" id="KW-0175">Coiled coil</keyword>
<comment type="subunit">
    <text evidence="9">Component of the Golgi to ER traffic (GET) complex, which is composed of GET1, GET2 and GET3. Within the complex, GET1 and GET2 form a heterotetramer which is stabilized by phosphatidylinositol binding and which binds to the GET3 homodimer.</text>
</comment>
<dbReference type="InterPro" id="IPR028945">
    <property type="entry name" value="Get1"/>
</dbReference>
<comment type="similarity">
    <text evidence="1 9">Belongs to the WRB/GET1 family.</text>
</comment>
<gene>
    <name evidence="11" type="primary">MPUL0A08610</name>
    <name evidence="9" type="synonym">GET1</name>
    <name evidence="11" type="ORF">METSCH_A08610</name>
</gene>